<evidence type="ECO:0000256" key="13">
    <source>
        <dbReference type="ARBA" id="ARBA00023065"/>
    </source>
</evidence>
<evidence type="ECO:0000259" key="17">
    <source>
        <dbReference type="PROSITE" id="PS50846"/>
    </source>
</evidence>
<name>A0A1I3LRA8_9RHOB</name>
<dbReference type="GO" id="GO:0016887">
    <property type="term" value="F:ATP hydrolysis activity"/>
    <property type="evidence" value="ECO:0007669"/>
    <property type="project" value="InterPro"/>
</dbReference>
<evidence type="ECO:0000256" key="9">
    <source>
        <dbReference type="ARBA" id="ARBA00022840"/>
    </source>
</evidence>
<dbReference type="STRING" id="1114924.SAMN05216258_110148"/>
<dbReference type="GO" id="GO:0005886">
    <property type="term" value="C:plasma membrane"/>
    <property type="evidence" value="ECO:0007669"/>
    <property type="project" value="UniProtKB-SubCell"/>
</dbReference>
<comment type="similarity">
    <text evidence="2 15">Belongs to the cation transport ATPase (P-type) (TC 3.A.3) family. Type IB subfamily.</text>
</comment>
<organism evidence="18 19">
    <name type="scientific">Albimonas pacifica</name>
    <dbReference type="NCBI Taxonomy" id="1114924"/>
    <lineage>
        <taxon>Bacteria</taxon>
        <taxon>Pseudomonadati</taxon>
        <taxon>Pseudomonadota</taxon>
        <taxon>Alphaproteobacteria</taxon>
        <taxon>Rhodobacterales</taxon>
        <taxon>Paracoccaceae</taxon>
        <taxon>Albimonas</taxon>
    </lineage>
</organism>
<feature type="transmembrane region" description="Helical" evidence="15">
    <location>
        <begin position="704"/>
        <end position="724"/>
    </location>
</feature>
<feature type="transmembrane region" description="Helical" evidence="15">
    <location>
        <begin position="138"/>
        <end position="158"/>
    </location>
</feature>
<keyword evidence="7 15" id="KW-0479">Metal-binding</keyword>
<dbReference type="SUPFAM" id="SSF81653">
    <property type="entry name" value="Calcium ATPase, transduction domain A"/>
    <property type="match status" value="1"/>
</dbReference>
<evidence type="ECO:0000313" key="18">
    <source>
        <dbReference type="EMBL" id="SFI87299.1"/>
    </source>
</evidence>
<dbReference type="GO" id="GO:0043682">
    <property type="term" value="F:P-type divalent copper transporter activity"/>
    <property type="evidence" value="ECO:0007669"/>
    <property type="project" value="TreeGrafter"/>
</dbReference>
<keyword evidence="14 15" id="KW-0472">Membrane</keyword>
<keyword evidence="13" id="KW-0406">Ion transport</keyword>
<dbReference type="RefSeq" id="WP_143103404.1">
    <property type="nucleotide sequence ID" value="NZ_FOQH01000010.1"/>
</dbReference>
<feature type="transmembrane region" description="Helical" evidence="15">
    <location>
        <begin position="203"/>
        <end position="224"/>
    </location>
</feature>
<keyword evidence="3" id="KW-0813">Transport</keyword>
<evidence type="ECO:0000256" key="10">
    <source>
        <dbReference type="ARBA" id="ARBA00022842"/>
    </source>
</evidence>
<proteinExistence type="inferred from homology"/>
<dbReference type="NCBIfam" id="TIGR01511">
    <property type="entry name" value="ATPase-IB1_Cu"/>
    <property type="match status" value="1"/>
</dbReference>
<dbReference type="NCBIfam" id="TIGR01494">
    <property type="entry name" value="ATPase_P-type"/>
    <property type="match status" value="1"/>
</dbReference>
<dbReference type="Proteomes" id="UP000199377">
    <property type="component" value="Unassembled WGS sequence"/>
</dbReference>
<dbReference type="Pfam" id="PF00702">
    <property type="entry name" value="Hydrolase"/>
    <property type="match status" value="1"/>
</dbReference>
<reference evidence="18 19" key="1">
    <citation type="submission" date="2016-10" db="EMBL/GenBank/DDBJ databases">
        <authorList>
            <person name="de Groot N.N."/>
        </authorList>
    </citation>
    <scope>NUCLEOTIDE SEQUENCE [LARGE SCALE GENOMIC DNA]</scope>
    <source>
        <strain evidence="18 19">CGMCC 1.11030</strain>
    </source>
</reference>
<evidence type="ECO:0000256" key="5">
    <source>
        <dbReference type="ARBA" id="ARBA00022553"/>
    </source>
</evidence>
<dbReference type="InterPro" id="IPR017969">
    <property type="entry name" value="Heavy-metal-associated_CS"/>
</dbReference>
<feature type="domain" description="HMA" evidence="17">
    <location>
        <begin position="53"/>
        <end position="119"/>
    </location>
</feature>
<dbReference type="PROSITE" id="PS01047">
    <property type="entry name" value="HMA_1"/>
    <property type="match status" value="1"/>
</dbReference>
<keyword evidence="12 15" id="KW-1133">Transmembrane helix</keyword>
<keyword evidence="6 15" id="KW-0812">Transmembrane</keyword>
<keyword evidence="11" id="KW-1278">Translocase</keyword>
<keyword evidence="5" id="KW-0597">Phosphoprotein</keyword>
<dbReference type="AlphaFoldDB" id="A0A1I3LRA8"/>
<dbReference type="NCBIfam" id="TIGR01512">
    <property type="entry name" value="ATPase-IB2_Cd"/>
    <property type="match status" value="1"/>
</dbReference>
<dbReference type="InterPro" id="IPR036412">
    <property type="entry name" value="HAD-like_sf"/>
</dbReference>
<dbReference type="Gene3D" id="3.40.1110.10">
    <property type="entry name" value="Calcium-transporting ATPase, cytoplasmic domain N"/>
    <property type="match status" value="1"/>
</dbReference>
<evidence type="ECO:0000256" key="15">
    <source>
        <dbReference type="RuleBase" id="RU362081"/>
    </source>
</evidence>
<dbReference type="InterPro" id="IPR059000">
    <property type="entry name" value="ATPase_P-type_domA"/>
</dbReference>
<dbReference type="Pfam" id="PF00403">
    <property type="entry name" value="HMA"/>
    <property type="match status" value="1"/>
</dbReference>
<feature type="transmembrane region" description="Helical" evidence="15">
    <location>
        <begin position="387"/>
        <end position="408"/>
    </location>
</feature>
<evidence type="ECO:0000256" key="8">
    <source>
        <dbReference type="ARBA" id="ARBA00022741"/>
    </source>
</evidence>
<dbReference type="GO" id="GO:0005507">
    <property type="term" value="F:copper ion binding"/>
    <property type="evidence" value="ECO:0007669"/>
    <property type="project" value="TreeGrafter"/>
</dbReference>
<dbReference type="PRINTS" id="PR00119">
    <property type="entry name" value="CATATPASE"/>
</dbReference>
<dbReference type="PROSITE" id="PS50846">
    <property type="entry name" value="HMA_2"/>
    <property type="match status" value="1"/>
</dbReference>
<feature type="transmembrane region" description="Helical" evidence="15">
    <location>
        <begin position="414"/>
        <end position="436"/>
    </location>
</feature>
<dbReference type="InterPro" id="IPR001757">
    <property type="entry name" value="P_typ_ATPase"/>
</dbReference>
<dbReference type="Gene3D" id="3.40.50.1000">
    <property type="entry name" value="HAD superfamily/HAD-like"/>
    <property type="match status" value="1"/>
</dbReference>
<dbReference type="SUPFAM" id="SSF56784">
    <property type="entry name" value="HAD-like"/>
    <property type="match status" value="1"/>
</dbReference>
<dbReference type="SUPFAM" id="SSF55008">
    <property type="entry name" value="HMA, heavy metal-associated domain"/>
    <property type="match status" value="1"/>
</dbReference>
<evidence type="ECO:0000256" key="1">
    <source>
        <dbReference type="ARBA" id="ARBA00004651"/>
    </source>
</evidence>
<evidence type="ECO:0000256" key="6">
    <source>
        <dbReference type="ARBA" id="ARBA00022692"/>
    </source>
</evidence>
<dbReference type="GO" id="GO:0005524">
    <property type="term" value="F:ATP binding"/>
    <property type="evidence" value="ECO:0007669"/>
    <property type="project" value="UniProtKB-UniRule"/>
</dbReference>
<dbReference type="OrthoDB" id="9807843at2"/>
<dbReference type="InterPro" id="IPR008250">
    <property type="entry name" value="ATPase_P-typ_transduc_dom_A_sf"/>
</dbReference>
<dbReference type="InterPro" id="IPR023214">
    <property type="entry name" value="HAD_sf"/>
</dbReference>
<dbReference type="GO" id="GO:0055070">
    <property type="term" value="P:copper ion homeostasis"/>
    <property type="evidence" value="ECO:0007669"/>
    <property type="project" value="TreeGrafter"/>
</dbReference>
<keyword evidence="4 15" id="KW-1003">Cell membrane</keyword>
<keyword evidence="9 15" id="KW-0067">ATP-binding</keyword>
<dbReference type="PANTHER" id="PTHR43520">
    <property type="entry name" value="ATP7, ISOFORM B"/>
    <property type="match status" value="1"/>
</dbReference>
<gene>
    <name evidence="18" type="ORF">SAMN05216258_110148</name>
</gene>
<evidence type="ECO:0000256" key="7">
    <source>
        <dbReference type="ARBA" id="ARBA00022723"/>
    </source>
</evidence>
<keyword evidence="8 15" id="KW-0547">Nucleotide-binding</keyword>
<evidence type="ECO:0000256" key="11">
    <source>
        <dbReference type="ARBA" id="ARBA00022967"/>
    </source>
</evidence>
<evidence type="ECO:0000256" key="12">
    <source>
        <dbReference type="ARBA" id="ARBA00022989"/>
    </source>
</evidence>
<dbReference type="InterPro" id="IPR023298">
    <property type="entry name" value="ATPase_P-typ_TM_dom_sf"/>
</dbReference>
<dbReference type="Gene3D" id="3.30.70.100">
    <property type="match status" value="1"/>
</dbReference>
<feature type="transmembrane region" description="Helical" evidence="15">
    <location>
        <begin position="230"/>
        <end position="249"/>
    </location>
</feature>
<dbReference type="InterPro" id="IPR006121">
    <property type="entry name" value="HMA_dom"/>
</dbReference>
<feature type="region of interest" description="Disordered" evidence="16">
    <location>
        <begin position="1"/>
        <end position="22"/>
    </location>
</feature>
<dbReference type="InterPro" id="IPR018303">
    <property type="entry name" value="ATPase_P-typ_P_site"/>
</dbReference>
<dbReference type="NCBIfam" id="TIGR01525">
    <property type="entry name" value="ATPase-IB_hvy"/>
    <property type="match status" value="1"/>
</dbReference>
<dbReference type="EMBL" id="FOQH01000010">
    <property type="protein sequence ID" value="SFI87299.1"/>
    <property type="molecule type" value="Genomic_DNA"/>
</dbReference>
<evidence type="ECO:0000313" key="19">
    <source>
        <dbReference type="Proteomes" id="UP000199377"/>
    </source>
</evidence>
<feature type="transmembrane region" description="Helical" evidence="15">
    <location>
        <begin position="730"/>
        <end position="748"/>
    </location>
</feature>
<evidence type="ECO:0000256" key="14">
    <source>
        <dbReference type="ARBA" id="ARBA00023136"/>
    </source>
</evidence>
<accession>A0A1I3LRA8</accession>
<keyword evidence="19" id="KW-1185">Reference proteome</keyword>
<evidence type="ECO:0000256" key="2">
    <source>
        <dbReference type="ARBA" id="ARBA00006024"/>
    </source>
</evidence>
<dbReference type="InterPro" id="IPR027256">
    <property type="entry name" value="P-typ_ATPase_IB"/>
</dbReference>
<dbReference type="InterPro" id="IPR036163">
    <property type="entry name" value="HMA_dom_sf"/>
</dbReference>
<dbReference type="Pfam" id="PF00122">
    <property type="entry name" value="E1-E2_ATPase"/>
    <property type="match status" value="1"/>
</dbReference>
<sequence length="774" mass="78892">MSLAEPLPRASGAAPGQPEWSTPGACCPTGAAVGFARTGGLARFVSDAGEGLKRLDLLVPGVHCAACIQRIEEALPKTPGLRSARVNLSLRRVSATYDPARAEPEDVVEALSRLGYPARPFDARAMHDAERDGEGRDLLARLAVAGFAAMNVMLLSVAVWSGATDATRDLLHWVSALIALPATAFAGVPFFRSALGVLRHGHVNMDVPISLALILAVGVSLFEVTESGTHAYFDAAVSLCFFLLLGRVLDHGARRHARLAAAELGGLQAHSATVVGEGGLRRVVAVEDLRPGDRIEVAAGERAPADGRVIEGASDLDRSMITGESRPEPAAIGAEIHAGVLNLSAPLLVEATATGDDTALAGIARMIQAAEGARTRYVDWALRAAKLYVPIVHLAAAVTFAGWLLAGLDLRDAVLIAAAVLIITCPCALGLAAPAVHAAAGGRLFRAGIFLKDGAALERLADVDVAVFDKTGTLTTGEPTLVEAPEAPALWSAARALAQVSRHPFSKALAAAAEARGLPAAPATALKEVPGCGVEGEIDGRPARLGRADWCGAEAAADAGSAVWLRLGDEAPVRFGFEDPLRPDAAATVAALQARGLEVRLISGDAEAAVARAAAEAGIARWRAGATPADKVAALEALAAEGRTVLMVGDGINDAPALAAAAASISPASAADVSRAAAGMALAGSRLNPVVVALDVARAAKARVFENFAFAALYNACAVPLAAFGFVTPLIAALAMSGSSIVVTLNALRMRRAGRAAEAAGEALGAPPATGGPA</sequence>
<dbReference type="CDD" id="cd00371">
    <property type="entry name" value="HMA"/>
    <property type="match status" value="1"/>
</dbReference>
<evidence type="ECO:0000256" key="4">
    <source>
        <dbReference type="ARBA" id="ARBA00022475"/>
    </source>
</evidence>
<dbReference type="InterPro" id="IPR023299">
    <property type="entry name" value="ATPase_P-typ_cyto_dom_N"/>
</dbReference>
<feature type="transmembrane region" description="Helical" evidence="15">
    <location>
        <begin position="170"/>
        <end position="191"/>
    </location>
</feature>
<dbReference type="SUPFAM" id="SSF81665">
    <property type="entry name" value="Calcium ATPase, transmembrane domain M"/>
    <property type="match status" value="1"/>
</dbReference>
<protein>
    <submittedName>
        <fullName evidence="18">Cu2+-exporting ATPase</fullName>
    </submittedName>
</protein>
<dbReference type="PROSITE" id="PS00154">
    <property type="entry name" value="ATPASE_E1_E2"/>
    <property type="match status" value="1"/>
</dbReference>
<dbReference type="Gene3D" id="2.70.150.10">
    <property type="entry name" value="Calcium-transporting ATPase, cytoplasmic transduction domain A"/>
    <property type="match status" value="1"/>
</dbReference>
<dbReference type="PANTHER" id="PTHR43520:SF5">
    <property type="entry name" value="CATION-TRANSPORTING P-TYPE ATPASE-RELATED"/>
    <property type="match status" value="1"/>
</dbReference>
<comment type="subcellular location">
    <subcellularLocation>
        <location evidence="1">Cell membrane</location>
        <topology evidence="1">Multi-pass membrane protein</topology>
    </subcellularLocation>
</comment>
<evidence type="ECO:0000256" key="16">
    <source>
        <dbReference type="SAM" id="MobiDB-lite"/>
    </source>
</evidence>
<keyword evidence="10" id="KW-0460">Magnesium</keyword>
<evidence type="ECO:0000256" key="3">
    <source>
        <dbReference type="ARBA" id="ARBA00022448"/>
    </source>
</evidence>